<keyword evidence="1" id="KW-0813">Transport</keyword>
<dbReference type="CDD" id="cd03214">
    <property type="entry name" value="ABC_Iron-Siderophores_B12_Hemin"/>
    <property type="match status" value="1"/>
</dbReference>
<evidence type="ECO:0000256" key="1">
    <source>
        <dbReference type="ARBA" id="ARBA00022448"/>
    </source>
</evidence>
<gene>
    <name evidence="4" type="ORF">CIGN_0235</name>
</gene>
<protein>
    <submittedName>
        <fullName evidence="4">Iron siderophore ABC transporter, ATP-binding protein</fullName>
    </submittedName>
</protein>
<evidence type="ECO:0000313" key="4">
    <source>
        <dbReference type="EMBL" id="ARQ98547.1"/>
    </source>
</evidence>
<keyword evidence="5" id="KW-1185">Reference proteome</keyword>
<name>A0A1X9SQQ0_9BACT</name>
<dbReference type="FunFam" id="3.40.50.300:FF:000134">
    <property type="entry name" value="Iron-enterobactin ABC transporter ATP-binding protein"/>
    <property type="match status" value="1"/>
</dbReference>
<dbReference type="PANTHER" id="PTHR42734:SF19">
    <property type="entry name" value="IRON COMPOUNDS ABC TRANSPORTER, ATP-BINDING PROTEIN"/>
    <property type="match status" value="1"/>
</dbReference>
<sequence length="259" mass="29012">MQNYLDKFVVENLKFSYGNNQILCGISFELEREDLLGLMGSNGSGKTTLIRSLLGFLNASYYEYKIFGSEFKSLKISQISRLISYVPQAHNLPFNYTLFDMVLMGKRPHFGGVFGFSKDDIKAVENAMDIVGILPLKDKSFSSLSGGQKQLGLIARAIAQDSPIMILDEPTSALDFNNQILIWKTMHALAKNGKIIIICSHEPNHIFWFASKVLAIKDGKALAFGKSEIINEILLEQIYGANYKICSLANQKIIYYSIN</sequence>
<dbReference type="InterPro" id="IPR003439">
    <property type="entry name" value="ABC_transporter-like_ATP-bd"/>
</dbReference>
<dbReference type="GO" id="GO:0005524">
    <property type="term" value="F:ATP binding"/>
    <property type="evidence" value="ECO:0007669"/>
    <property type="project" value="UniProtKB-KW"/>
</dbReference>
<dbReference type="Pfam" id="PF00005">
    <property type="entry name" value="ABC_tran"/>
    <property type="match status" value="1"/>
</dbReference>
<dbReference type="InterPro" id="IPR003593">
    <property type="entry name" value="AAA+_ATPase"/>
</dbReference>
<dbReference type="PANTHER" id="PTHR42734">
    <property type="entry name" value="METAL TRANSPORT SYSTEM ATP-BINDING PROTEIN TM_0124-RELATED"/>
    <property type="match status" value="1"/>
</dbReference>
<dbReference type="InterPro" id="IPR027417">
    <property type="entry name" value="P-loop_NTPase"/>
</dbReference>
<accession>A0A381D756</accession>
<dbReference type="SMART" id="SM00382">
    <property type="entry name" value="AAA"/>
    <property type="match status" value="1"/>
</dbReference>
<accession>A0A1X9SQQ0</accession>
<evidence type="ECO:0000313" key="5">
    <source>
        <dbReference type="Proteomes" id="UP000194309"/>
    </source>
</evidence>
<reference evidence="4 5" key="1">
    <citation type="journal article" date="2017" name="Genome Biol. Evol.">
        <title>Comparative Genomic Analysis Identifies a Campylobacter Clade Deficient in Selenium Metabolism.</title>
        <authorList>
            <person name="Miller W.G."/>
            <person name="Yee E."/>
            <person name="Lopes B.S."/>
            <person name="Chapman M.H."/>
            <person name="Huynh S."/>
            <person name="Bono J.L."/>
            <person name="Parker C.T."/>
            <person name="Strachan N.J.C."/>
            <person name="Forbes K.J."/>
        </authorList>
    </citation>
    <scope>NUCLEOTIDE SEQUENCE [LARGE SCALE GENOMIC DNA]</scope>
    <source>
        <strain evidence="4 5">NCTC 13003</strain>
    </source>
</reference>
<evidence type="ECO:0000256" key="2">
    <source>
        <dbReference type="ARBA" id="ARBA00022741"/>
    </source>
</evidence>
<evidence type="ECO:0000256" key="3">
    <source>
        <dbReference type="ARBA" id="ARBA00022840"/>
    </source>
</evidence>
<dbReference type="AlphaFoldDB" id="A0A1X9SQQ0"/>
<dbReference type="Gene3D" id="3.40.50.300">
    <property type="entry name" value="P-loop containing nucleotide triphosphate hydrolases"/>
    <property type="match status" value="1"/>
</dbReference>
<organism evidence="4 5">
    <name type="scientific">Campylobacter devanensis</name>
    <dbReference type="NCBI Taxonomy" id="3161138"/>
    <lineage>
        <taxon>Bacteria</taxon>
        <taxon>Pseudomonadati</taxon>
        <taxon>Campylobacterota</taxon>
        <taxon>Epsilonproteobacteria</taxon>
        <taxon>Campylobacterales</taxon>
        <taxon>Campylobacteraceae</taxon>
        <taxon>Campylobacter</taxon>
    </lineage>
</organism>
<dbReference type="STRING" id="1660064.CIGN_0235"/>
<keyword evidence="3 4" id="KW-0067">ATP-binding</keyword>
<keyword evidence="2" id="KW-0547">Nucleotide-binding</keyword>
<dbReference type="GO" id="GO:0016887">
    <property type="term" value="F:ATP hydrolysis activity"/>
    <property type="evidence" value="ECO:0007669"/>
    <property type="project" value="InterPro"/>
</dbReference>
<dbReference type="KEGG" id="cdev:CIGN_0235"/>
<dbReference type="SUPFAM" id="SSF52540">
    <property type="entry name" value="P-loop containing nucleoside triphosphate hydrolases"/>
    <property type="match status" value="1"/>
</dbReference>
<dbReference type="PROSITE" id="PS50893">
    <property type="entry name" value="ABC_TRANSPORTER_2"/>
    <property type="match status" value="1"/>
</dbReference>
<dbReference type="InterPro" id="IPR050153">
    <property type="entry name" value="Metal_Ion_Import_ABC"/>
</dbReference>
<proteinExistence type="predicted"/>
<dbReference type="Proteomes" id="UP000194309">
    <property type="component" value="Chromosome"/>
</dbReference>
<dbReference type="EMBL" id="CP018788">
    <property type="protein sequence ID" value="ARQ98547.1"/>
    <property type="molecule type" value="Genomic_DNA"/>
</dbReference>